<dbReference type="Pfam" id="PF05485">
    <property type="entry name" value="THAP"/>
    <property type="match status" value="1"/>
</dbReference>
<evidence type="ECO:0000313" key="11">
    <source>
        <dbReference type="Proteomes" id="UP000821853"/>
    </source>
</evidence>
<keyword evidence="11" id="KW-1185">Reference proteome</keyword>
<sequence length="317" mass="35519">MSAKKHKSNRVCCVPQSSNYAVKGATILHSFPLDVRLKKEWIVKLRIGKAVTKPMKVCSSHFCPEDFFWSTTESGSKLPVNTKGNRPTSPQLPSEELEEDTEAVSEIDLLKTERSVLERVVLVLVRLKTFLSFKCLATLFGVSETTVHRYFYSTLRTLAAVMESAVPWPTKTEVQQNEPHCFAAFTDVRIVLDCTEVEVEKSHCASCRILTYSHYKGVHTLKVLIGVSPGALITFVSDCFGGRASDKACVMDSDVLNRLEPFKGDVMVDKGYNIDRALGTGVIQPPFLRKQQQFTREDALKTVHIARARVHVKRAIQ</sequence>
<dbReference type="GO" id="GO:0003677">
    <property type="term" value="F:DNA binding"/>
    <property type="evidence" value="ECO:0007669"/>
    <property type="project" value="UniProtKB-KW"/>
</dbReference>
<keyword evidence="4" id="KW-0862">Zinc</keyword>
<proteinExistence type="predicted"/>
<dbReference type="PANTHER" id="PTHR23080:SF141">
    <property type="entry name" value="TRANSPOSASE HELIX-TURN-HELIX DOMAIN-CONTAINING PROTEIN"/>
    <property type="match status" value="1"/>
</dbReference>
<dbReference type="OMA" id="HTIVCHA"/>
<feature type="region of interest" description="Disordered" evidence="6">
    <location>
        <begin position="74"/>
        <end position="97"/>
    </location>
</feature>
<comment type="caution">
    <text evidence="10">The sequence shown here is derived from an EMBL/GenBank/DDBJ whole genome shotgun (WGS) entry which is preliminary data.</text>
</comment>
<protein>
    <recommendedName>
        <fullName evidence="12">THAP-type domain-containing protein</fullName>
    </recommendedName>
</protein>
<evidence type="ECO:0000256" key="5">
    <source>
        <dbReference type="ARBA" id="ARBA00023125"/>
    </source>
</evidence>
<evidence type="ECO:0000256" key="6">
    <source>
        <dbReference type="SAM" id="MobiDB-lite"/>
    </source>
</evidence>
<evidence type="ECO:0000256" key="1">
    <source>
        <dbReference type="ARBA" id="ARBA00001968"/>
    </source>
</evidence>
<evidence type="ECO:0000256" key="4">
    <source>
        <dbReference type="ARBA" id="ARBA00022833"/>
    </source>
</evidence>
<dbReference type="InterPro" id="IPR006612">
    <property type="entry name" value="THAP_Znf"/>
</dbReference>
<evidence type="ECO:0008006" key="12">
    <source>
        <dbReference type="Google" id="ProtNLM"/>
    </source>
</evidence>
<dbReference type="VEuPathDB" id="VectorBase:HLOH_060937"/>
<keyword evidence="5" id="KW-0238">DNA-binding</keyword>
<keyword evidence="2" id="KW-0479">Metal-binding</keyword>
<evidence type="ECO:0000313" key="10">
    <source>
        <dbReference type="EMBL" id="KAH9371108.1"/>
    </source>
</evidence>
<dbReference type="EMBL" id="JABSTR010000005">
    <property type="protein sequence ID" value="KAH9371108.1"/>
    <property type="molecule type" value="Genomic_DNA"/>
</dbReference>
<feature type="domain" description="DDE Tnp4" evidence="8">
    <location>
        <begin position="192"/>
        <end position="317"/>
    </location>
</feature>
<evidence type="ECO:0000259" key="7">
    <source>
        <dbReference type="Pfam" id="PF05485"/>
    </source>
</evidence>
<accession>A0A9J6G9S0</accession>
<keyword evidence="3" id="KW-0863">Zinc-finger</keyword>
<dbReference type="AlphaFoldDB" id="A0A9J6G9S0"/>
<evidence type="ECO:0000259" key="8">
    <source>
        <dbReference type="Pfam" id="PF13359"/>
    </source>
</evidence>
<feature type="domain" description="Transposase Helix-turn-helix" evidence="9">
    <location>
        <begin position="118"/>
        <end position="162"/>
    </location>
</feature>
<organism evidence="10 11">
    <name type="scientific">Haemaphysalis longicornis</name>
    <name type="common">Bush tick</name>
    <dbReference type="NCBI Taxonomy" id="44386"/>
    <lineage>
        <taxon>Eukaryota</taxon>
        <taxon>Metazoa</taxon>
        <taxon>Ecdysozoa</taxon>
        <taxon>Arthropoda</taxon>
        <taxon>Chelicerata</taxon>
        <taxon>Arachnida</taxon>
        <taxon>Acari</taxon>
        <taxon>Parasitiformes</taxon>
        <taxon>Ixodida</taxon>
        <taxon>Ixodoidea</taxon>
        <taxon>Ixodidae</taxon>
        <taxon>Haemaphysalinae</taxon>
        <taxon>Haemaphysalis</taxon>
    </lineage>
</organism>
<gene>
    <name evidence="10" type="ORF">HPB48_015673</name>
</gene>
<dbReference type="Pfam" id="PF13613">
    <property type="entry name" value="HTH_Tnp_4"/>
    <property type="match status" value="1"/>
</dbReference>
<dbReference type="GO" id="GO:0008270">
    <property type="term" value="F:zinc ion binding"/>
    <property type="evidence" value="ECO:0007669"/>
    <property type="project" value="UniProtKB-KW"/>
</dbReference>
<dbReference type="InterPro" id="IPR027805">
    <property type="entry name" value="Transposase_HTH_dom"/>
</dbReference>
<evidence type="ECO:0000256" key="2">
    <source>
        <dbReference type="ARBA" id="ARBA00022723"/>
    </source>
</evidence>
<comment type="cofactor">
    <cofactor evidence="1">
        <name>a divalent metal cation</name>
        <dbReference type="ChEBI" id="CHEBI:60240"/>
    </cofactor>
</comment>
<dbReference type="InterPro" id="IPR027806">
    <property type="entry name" value="HARBI1_dom"/>
</dbReference>
<evidence type="ECO:0000256" key="3">
    <source>
        <dbReference type="ARBA" id="ARBA00022771"/>
    </source>
</evidence>
<feature type="compositionally biased region" description="Polar residues" evidence="6">
    <location>
        <begin position="82"/>
        <end position="92"/>
    </location>
</feature>
<reference evidence="10 11" key="1">
    <citation type="journal article" date="2020" name="Cell">
        <title>Large-Scale Comparative Analyses of Tick Genomes Elucidate Their Genetic Diversity and Vector Capacities.</title>
        <authorList>
            <consortium name="Tick Genome and Microbiome Consortium (TIGMIC)"/>
            <person name="Jia N."/>
            <person name="Wang J."/>
            <person name="Shi W."/>
            <person name="Du L."/>
            <person name="Sun Y."/>
            <person name="Zhan W."/>
            <person name="Jiang J.F."/>
            <person name="Wang Q."/>
            <person name="Zhang B."/>
            <person name="Ji P."/>
            <person name="Bell-Sakyi L."/>
            <person name="Cui X.M."/>
            <person name="Yuan T.T."/>
            <person name="Jiang B.G."/>
            <person name="Yang W.F."/>
            <person name="Lam T.T."/>
            <person name="Chang Q.C."/>
            <person name="Ding S.J."/>
            <person name="Wang X.J."/>
            <person name="Zhu J.G."/>
            <person name="Ruan X.D."/>
            <person name="Zhao L."/>
            <person name="Wei J.T."/>
            <person name="Ye R.Z."/>
            <person name="Que T.C."/>
            <person name="Du C.H."/>
            <person name="Zhou Y.H."/>
            <person name="Cheng J.X."/>
            <person name="Dai P.F."/>
            <person name="Guo W.B."/>
            <person name="Han X.H."/>
            <person name="Huang E.J."/>
            <person name="Li L.F."/>
            <person name="Wei W."/>
            <person name="Gao Y.C."/>
            <person name="Liu J.Z."/>
            <person name="Shao H.Z."/>
            <person name="Wang X."/>
            <person name="Wang C.C."/>
            <person name="Yang T.C."/>
            <person name="Huo Q.B."/>
            <person name="Li W."/>
            <person name="Chen H.Y."/>
            <person name="Chen S.E."/>
            <person name="Zhou L.G."/>
            <person name="Ni X.B."/>
            <person name="Tian J.H."/>
            <person name="Sheng Y."/>
            <person name="Liu T."/>
            <person name="Pan Y.S."/>
            <person name="Xia L.Y."/>
            <person name="Li J."/>
            <person name="Zhao F."/>
            <person name="Cao W.C."/>
        </authorList>
    </citation>
    <scope>NUCLEOTIDE SEQUENCE [LARGE SCALE GENOMIC DNA]</scope>
    <source>
        <strain evidence="10">HaeL-2018</strain>
    </source>
</reference>
<dbReference type="Pfam" id="PF13359">
    <property type="entry name" value="DDE_Tnp_4"/>
    <property type="match status" value="1"/>
</dbReference>
<name>A0A9J6G9S0_HAELO</name>
<feature type="domain" description="THAP-type" evidence="7">
    <location>
        <begin position="12"/>
        <end position="71"/>
    </location>
</feature>
<evidence type="ECO:0000259" key="9">
    <source>
        <dbReference type="Pfam" id="PF13613"/>
    </source>
</evidence>
<dbReference type="Proteomes" id="UP000821853">
    <property type="component" value="Chromosome 3"/>
</dbReference>
<dbReference type="SUPFAM" id="SSF57716">
    <property type="entry name" value="Glucocorticoid receptor-like (DNA-binding domain)"/>
    <property type="match status" value="1"/>
</dbReference>
<dbReference type="PANTHER" id="PTHR23080">
    <property type="entry name" value="THAP DOMAIN PROTEIN"/>
    <property type="match status" value="1"/>
</dbReference>
<dbReference type="OrthoDB" id="6504129at2759"/>